<protein>
    <submittedName>
        <fullName evidence="2">Uncharacterized protein</fullName>
    </submittedName>
</protein>
<dbReference type="AlphaFoldDB" id="A0A5B7GVC9"/>
<name>A0A5B7GVC9_PORTR</name>
<sequence>MSSLYHSLGLSSCRLATWLGSTTNKPSQDGVVFQESHTVVCVASPPGSNQPPRIARKAARTRPAKGFTESFLLLGNSGAEARAGHEDDFPPIQPDSPAVASPDLPTHQPSSDNEDAVIREELLTNPPEALVDVILRQRNKIFSLKSTVDANKHHSTKVQQQRAALMETLNVIDCFLQLQQVAPSAVPSTQTCSALPSKIDSDWQKECTSHLDWDDWWESGKF</sequence>
<evidence type="ECO:0000313" key="2">
    <source>
        <dbReference type="EMBL" id="MPC60908.1"/>
    </source>
</evidence>
<keyword evidence="3" id="KW-1185">Reference proteome</keyword>
<dbReference type="Proteomes" id="UP000324222">
    <property type="component" value="Unassembled WGS sequence"/>
</dbReference>
<proteinExistence type="predicted"/>
<dbReference type="EMBL" id="VSRR010018025">
    <property type="protein sequence ID" value="MPC60908.1"/>
    <property type="molecule type" value="Genomic_DNA"/>
</dbReference>
<evidence type="ECO:0000313" key="3">
    <source>
        <dbReference type="Proteomes" id="UP000324222"/>
    </source>
</evidence>
<evidence type="ECO:0000256" key="1">
    <source>
        <dbReference type="SAM" id="MobiDB-lite"/>
    </source>
</evidence>
<organism evidence="2 3">
    <name type="scientific">Portunus trituberculatus</name>
    <name type="common">Swimming crab</name>
    <name type="synonym">Neptunus trituberculatus</name>
    <dbReference type="NCBI Taxonomy" id="210409"/>
    <lineage>
        <taxon>Eukaryota</taxon>
        <taxon>Metazoa</taxon>
        <taxon>Ecdysozoa</taxon>
        <taxon>Arthropoda</taxon>
        <taxon>Crustacea</taxon>
        <taxon>Multicrustacea</taxon>
        <taxon>Malacostraca</taxon>
        <taxon>Eumalacostraca</taxon>
        <taxon>Eucarida</taxon>
        <taxon>Decapoda</taxon>
        <taxon>Pleocyemata</taxon>
        <taxon>Brachyura</taxon>
        <taxon>Eubrachyura</taxon>
        <taxon>Portunoidea</taxon>
        <taxon>Portunidae</taxon>
        <taxon>Portuninae</taxon>
        <taxon>Portunus</taxon>
    </lineage>
</organism>
<reference evidence="2 3" key="1">
    <citation type="submission" date="2019-05" db="EMBL/GenBank/DDBJ databases">
        <title>Another draft genome of Portunus trituberculatus and its Hox gene families provides insights of decapod evolution.</title>
        <authorList>
            <person name="Jeong J.-H."/>
            <person name="Song I."/>
            <person name="Kim S."/>
            <person name="Choi T."/>
            <person name="Kim D."/>
            <person name="Ryu S."/>
            <person name="Kim W."/>
        </authorList>
    </citation>
    <scope>NUCLEOTIDE SEQUENCE [LARGE SCALE GENOMIC DNA]</scope>
    <source>
        <tissue evidence="2">Muscle</tissue>
    </source>
</reference>
<accession>A0A5B7GVC9</accession>
<comment type="caution">
    <text evidence="2">The sequence shown here is derived from an EMBL/GenBank/DDBJ whole genome shotgun (WGS) entry which is preliminary data.</text>
</comment>
<feature type="region of interest" description="Disordered" evidence="1">
    <location>
        <begin position="82"/>
        <end position="113"/>
    </location>
</feature>
<gene>
    <name evidence="2" type="ORF">E2C01_054969</name>
</gene>